<reference evidence="1" key="1">
    <citation type="journal article" date="2019" name="bioRxiv">
        <title>The Genome of the Zebra Mussel, Dreissena polymorpha: A Resource for Invasive Species Research.</title>
        <authorList>
            <person name="McCartney M.A."/>
            <person name="Auch B."/>
            <person name="Kono T."/>
            <person name="Mallez S."/>
            <person name="Zhang Y."/>
            <person name="Obille A."/>
            <person name="Becker A."/>
            <person name="Abrahante J.E."/>
            <person name="Garbe J."/>
            <person name="Badalamenti J.P."/>
            <person name="Herman A."/>
            <person name="Mangelson H."/>
            <person name="Liachko I."/>
            <person name="Sullivan S."/>
            <person name="Sone E.D."/>
            <person name="Koren S."/>
            <person name="Silverstein K.A.T."/>
            <person name="Beckman K.B."/>
            <person name="Gohl D.M."/>
        </authorList>
    </citation>
    <scope>NUCLEOTIDE SEQUENCE</scope>
    <source>
        <strain evidence="1">Duluth1</strain>
        <tissue evidence="1">Whole animal</tissue>
    </source>
</reference>
<protein>
    <submittedName>
        <fullName evidence="1">Uncharacterized protein</fullName>
    </submittedName>
</protein>
<evidence type="ECO:0000313" key="1">
    <source>
        <dbReference type="EMBL" id="KAH3726628.1"/>
    </source>
</evidence>
<proteinExistence type="predicted"/>
<organism evidence="1 2">
    <name type="scientific">Dreissena polymorpha</name>
    <name type="common">Zebra mussel</name>
    <name type="synonym">Mytilus polymorpha</name>
    <dbReference type="NCBI Taxonomy" id="45954"/>
    <lineage>
        <taxon>Eukaryota</taxon>
        <taxon>Metazoa</taxon>
        <taxon>Spiralia</taxon>
        <taxon>Lophotrochozoa</taxon>
        <taxon>Mollusca</taxon>
        <taxon>Bivalvia</taxon>
        <taxon>Autobranchia</taxon>
        <taxon>Heteroconchia</taxon>
        <taxon>Euheterodonta</taxon>
        <taxon>Imparidentia</taxon>
        <taxon>Neoheterodontei</taxon>
        <taxon>Myida</taxon>
        <taxon>Dreissenoidea</taxon>
        <taxon>Dreissenidae</taxon>
        <taxon>Dreissena</taxon>
    </lineage>
</organism>
<sequence>MLSGQFSQNTASFIPCTIILSESVIFQQHLSSRAEVKVATGLSQCLHGGHSLAQANR</sequence>
<evidence type="ECO:0000313" key="2">
    <source>
        <dbReference type="Proteomes" id="UP000828390"/>
    </source>
</evidence>
<comment type="caution">
    <text evidence="1">The sequence shown here is derived from an EMBL/GenBank/DDBJ whole genome shotgun (WGS) entry which is preliminary data.</text>
</comment>
<accession>A0A9D4HRC0</accession>
<name>A0A9D4HRC0_DREPO</name>
<dbReference type="AlphaFoldDB" id="A0A9D4HRC0"/>
<reference evidence="1" key="2">
    <citation type="submission" date="2020-11" db="EMBL/GenBank/DDBJ databases">
        <authorList>
            <person name="McCartney M.A."/>
            <person name="Auch B."/>
            <person name="Kono T."/>
            <person name="Mallez S."/>
            <person name="Becker A."/>
            <person name="Gohl D.M."/>
            <person name="Silverstein K.A.T."/>
            <person name="Koren S."/>
            <person name="Bechman K.B."/>
            <person name="Herman A."/>
            <person name="Abrahante J.E."/>
            <person name="Garbe J."/>
        </authorList>
    </citation>
    <scope>NUCLEOTIDE SEQUENCE</scope>
    <source>
        <strain evidence="1">Duluth1</strain>
        <tissue evidence="1">Whole animal</tissue>
    </source>
</reference>
<keyword evidence="2" id="KW-1185">Reference proteome</keyword>
<dbReference type="Proteomes" id="UP000828390">
    <property type="component" value="Unassembled WGS sequence"/>
</dbReference>
<gene>
    <name evidence="1" type="ORF">DPMN_052496</name>
</gene>
<dbReference type="EMBL" id="JAIWYP010000012">
    <property type="protein sequence ID" value="KAH3726628.1"/>
    <property type="molecule type" value="Genomic_DNA"/>
</dbReference>